<feature type="transmembrane region" description="Helical" evidence="1">
    <location>
        <begin position="274"/>
        <end position="292"/>
    </location>
</feature>
<dbReference type="PROSITE" id="PS51257">
    <property type="entry name" value="PROKAR_LIPOPROTEIN"/>
    <property type="match status" value="1"/>
</dbReference>
<feature type="transmembrane region" description="Helical" evidence="1">
    <location>
        <begin position="304"/>
        <end position="327"/>
    </location>
</feature>
<feature type="transmembrane region" description="Helical" evidence="1">
    <location>
        <begin position="139"/>
        <end position="156"/>
    </location>
</feature>
<name>A0A3E3I560_9FIRM</name>
<feature type="transmembrane region" description="Helical" evidence="1">
    <location>
        <begin position="333"/>
        <end position="352"/>
    </location>
</feature>
<evidence type="ECO:0008006" key="4">
    <source>
        <dbReference type="Google" id="ProtNLM"/>
    </source>
</evidence>
<dbReference type="Proteomes" id="UP000260812">
    <property type="component" value="Unassembled WGS sequence"/>
</dbReference>
<dbReference type="AlphaFoldDB" id="A0A3E3I560"/>
<accession>A0A3E3I560</accession>
<keyword evidence="1" id="KW-1133">Transmembrane helix</keyword>
<feature type="transmembrane region" description="Helical" evidence="1">
    <location>
        <begin position="12"/>
        <end position="38"/>
    </location>
</feature>
<dbReference type="GeneID" id="97987721"/>
<proteinExistence type="predicted"/>
<feature type="transmembrane region" description="Helical" evidence="1">
    <location>
        <begin position="87"/>
        <end position="107"/>
    </location>
</feature>
<feature type="transmembrane region" description="Helical" evidence="1">
    <location>
        <begin position="212"/>
        <end position="232"/>
    </location>
</feature>
<evidence type="ECO:0000313" key="3">
    <source>
        <dbReference type="Proteomes" id="UP000260812"/>
    </source>
</evidence>
<gene>
    <name evidence="2" type="ORF">DXC51_12765</name>
</gene>
<protein>
    <recommendedName>
        <fullName evidence="4">Glycosyltransferase RgtA/B/C/D-like domain-containing protein</fullName>
    </recommendedName>
</protein>
<feature type="transmembrane region" description="Helical" evidence="1">
    <location>
        <begin position="359"/>
        <end position="379"/>
    </location>
</feature>
<evidence type="ECO:0000256" key="1">
    <source>
        <dbReference type="SAM" id="Phobius"/>
    </source>
</evidence>
<dbReference type="EMBL" id="QVLV01000007">
    <property type="protein sequence ID" value="RGE60431.1"/>
    <property type="molecule type" value="Genomic_DNA"/>
</dbReference>
<comment type="caution">
    <text evidence="2">The sequence shown here is derived from an EMBL/GenBank/DDBJ whole genome shotgun (WGS) entry which is preliminary data.</text>
</comment>
<keyword evidence="1" id="KW-0472">Membrane</keyword>
<organism evidence="2 3">
    <name type="scientific">Eisenbergiella massiliensis</name>
    <dbReference type="NCBI Taxonomy" id="1720294"/>
    <lineage>
        <taxon>Bacteria</taxon>
        <taxon>Bacillati</taxon>
        <taxon>Bacillota</taxon>
        <taxon>Clostridia</taxon>
        <taxon>Lachnospirales</taxon>
        <taxon>Lachnospiraceae</taxon>
        <taxon>Eisenbergiella</taxon>
    </lineage>
</organism>
<keyword evidence="3" id="KW-1185">Reference proteome</keyword>
<keyword evidence="1" id="KW-0812">Transmembrane</keyword>
<dbReference type="RefSeq" id="WP_117544728.1">
    <property type="nucleotide sequence ID" value="NZ_JBKUNB010000012.1"/>
</dbReference>
<reference evidence="2" key="1">
    <citation type="submission" date="2018-08" db="EMBL/GenBank/DDBJ databases">
        <title>A genome reference for cultivated species of the human gut microbiota.</title>
        <authorList>
            <person name="Zou Y."/>
            <person name="Xue W."/>
            <person name="Luo G."/>
        </authorList>
    </citation>
    <scope>NUCLEOTIDE SEQUENCE [LARGE SCALE GENOMIC DNA]</scope>
    <source>
        <strain evidence="2">TF05-5AC</strain>
    </source>
</reference>
<sequence>MSNEKKTWRQTAGILLSVCALGMACCSLFLCFSSDIWYDELFTVGFVSQPVGRMISLAARDVHPPLYYLMVKAAVELVHLFAPGADAVIICKVVSVLPYLALLGYSLTLIRKKYGWLCSGLFSFCILAMPQMANYTTEIRMYGFALFFITAAFLHAGELLEGGGKRHLAAFTVYGIAAAYTHYFAAVAAAALYVGVAVLLSVKKKEERVKYLLVWLFCAGISVLAYLPWLPAAVSQVSQVRESYWILPLTLSCFGGCVKFMLKPSTGYQLLDYGLAVVLFALLAAFLIHAFLKRKDRERNPGRDGYAFLGLCVLAGTALFGIAVSFLMRPVFIYRYMLPAAGCYWFCFSYFLSRQKKALVLVPSLLVLLFVGAADYSAFVQGEVMKKEQMTRTEEELAKIGAEDIVLFNFDQVQAVTGWYLPRESYLYGGTPETLIREMFPGVYAVSGEEWIDQQLESGKTVWFIGSGLARDGILKEWQKRGIKSVETADSCLLERYWFNIYRLGRQP</sequence>
<evidence type="ECO:0000313" key="2">
    <source>
        <dbReference type="EMBL" id="RGE60431.1"/>
    </source>
</evidence>
<feature type="transmembrane region" description="Helical" evidence="1">
    <location>
        <begin position="168"/>
        <end position="200"/>
    </location>
</feature>